<keyword evidence="2" id="KW-1185">Reference proteome</keyword>
<dbReference type="Pfam" id="PF05402">
    <property type="entry name" value="PqqD"/>
    <property type="match status" value="1"/>
</dbReference>
<evidence type="ECO:0008006" key="3">
    <source>
        <dbReference type="Google" id="ProtNLM"/>
    </source>
</evidence>
<dbReference type="InterPro" id="IPR041881">
    <property type="entry name" value="PqqD_sf"/>
</dbReference>
<comment type="caution">
    <text evidence="1">The sequence shown here is derived from an EMBL/GenBank/DDBJ whole genome shotgun (WGS) entry which is preliminary data.</text>
</comment>
<dbReference type="InterPro" id="IPR008792">
    <property type="entry name" value="PQQD"/>
</dbReference>
<proteinExistence type="predicted"/>
<protein>
    <recommendedName>
        <fullName evidence="3">Coenzyme PQQ synthesis protein D (PqqD)</fullName>
    </recommendedName>
</protein>
<reference evidence="2" key="1">
    <citation type="journal article" date="2019" name="Int. J. Syst. Evol. Microbiol.">
        <title>The Global Catalogue of Microorganisms (GCM) 10K type strain sequencing project: providing services to taxonomists for standard genome sequencing and annotation.</title>
        <authorList>
            <consortium name="The Broad Institute Genomics Platform"/>
            <consortium name="The Broad Institute Genome Sequencing Center for Infectious Disease"/>
            <person name="Wu L."/>
            <person name="Ma J."/>
        </authorList>
    </citation>
    <scope>NUCLEOTIDE SEQUENCE [LARGE SCALE GENOMIC DNA]</scope>
    <source>
        <strain evidence="2">NBRC 102146</strain>
    </source>
</reference>
<accession>A0ABQ5Z4V3</accession>
<name>A0ABQ5Z4V3_9SPHN</name>
<dbReference type="Proteomes" id="UP001156703">
    <property type="component" value="Unassembled WGS sequence"/>
</dbReference>
<organism evidence="1 2">
    <name type="scientific">Sphingomonas astaxanthinifaciens DSM 22298</name>
    <dbReference type="NCBI Taxonomy" id="1123267"/>
    <lineage>
        <taxon>Bacteria</taxon>
        <taxon>Pseudomonadati</taxon>
        <taxon>Pseudomonadota</taxon>
        <taxon>Alphaproteobacteria</taxon>
        <taxon>Sphingomonadales</taxon>
        <taxon>Sphingomonadaceae</taxon>
        <taxon>Sphingomonas</taxon>
    </lineage>
</organism>
<evidence type="ECO:0000313" key="2">
    <source>
        <dbReference type="Proteomes" id="UP001156703"/>
    </source>
</evidence>
<sequence length="89" mass="9556">MTRYRRSPDALSTEIGDDVVALQAARGFAFGMEGVTASVWQLLAAEPSEDEIIAALLEQYEVPEATCRSDVAALLADLETEGLIERVAA</sequence>
<dbReference type="RefSeq" id="WP_051676799.1">
    <property type="nucleotide sequence ID" value="NZ_BSOO01000005.1"/>
</dbReference>
<evidence type="ECO:0000313" key="1">
    <source>
        <dbReference type="EMBL" id="GLR47025.1"/>
    </source>
</evidence>
<dbReference type="Gene3D" id="1.10.10.1150">
    <property type="entry name" value="Coenzyme PQQ synthesis protein D (PqqD)"/>
    <property type="match status" value="1"/>
</dbReference>
<gene>
    <name evidence="1" type="ORF">GCM10007925_07360</name>
</gene>
<dbReference type="EMBL" id="BSOO01000005">
    <property type="protein sequence ID" value="GLR47025.1"/>
    <property type="molecule type" value="Genomic_DNA"/>
</dbReference>